<evidence type="ECO:0000313" key="1">
    <source>
        <dbReference type="EMBL" id="AWX93928.1"/>
    </source>
</evidence>
<protein>
    <recommendedName>
        <fullName evidence="3">Phytase-like domain-containing protein</fullName>
    </recommendedName>
</protein>
<sequence length="100" mass="10250">MAAFALRDLVVTGDALATDAQGRAGVGGIDYRPGRRDRLQAQMVVATLDPATGAEIARADLGMQGRPEQLRLSPDGTAMAIAATRKAATSRAAASRAISA</sequence>
<name>A0ABN5MA61_9RHOB</name>
<reference evidence="1 2" key="1">
    <citation type="submission" date="2018-06" db="EMBL/GenBank/DDBJ databases">
        <title>Complete genome sequence of Paracoccus mutanolyticus strain RSP-02 isolated from cellulosic waste.</title>
        <authorList>
            <person name="Amrutha R.N."/>
            <person name="Shrivastav A."/>
            <person name="Buddana S.K."/>
            <person name="Deshpande U."/>
            <person name="Prakasham R.S."/>
        </authorList>
    </citation>
    <scope>NUCLEOTIDE SEQUENCE [LARGE SCALE GENOMIC DNA]</scope>
    <source>
        <strain evidence="1 2">RSP-02</strain>
    </source>
</reference>
<dbReference type="EMBL" id="CP030239">
    <property type="protein sequence ID" value="AWX93928.1"/>
    <property type="molecule type" value="Genomic_DNA"/>
</dbReference>
<evidence type="ECO:0008006" key="3">
    <source>
        <dbReference type="Google" id="ProtNLM"/>
    </source>
</evidence>
<organism evidence="1 2">
    <name type="scientific">Paracoccus mutanolyticus</name>
    <dbReference type="NCBI Taxonomy" id="1499308"/>
    <lineage>
        <taxon>Bacteria</taxon>
        <taxon>Pseudomonadati</taxon>
        <taxon>Pseudomonadota</taxon>
        <taxon>Alphaproteobacteria</taxon>
        <taxon>Rhodobacterales</taxon>
        <taxon>Paracoccaceae</taxon>
        <taxon>Paracoccus</taxon>
    </lineage>
</organism>
<gene>
    <name evidence="1" type="ORF">DPM13_15640</name>
</gene>
<proteinExistence type="predicted"/>
<accession>A0ABN5MA61</accession>
<dbReference type="Proteomes" id="UP000249922">
    <property type="component" value="Chromosome"/>
</dbReference>
<keyword evidence="2" id="KW-1185">Reference proteome</keyword>
<evidence type="ECO:0000313" key="2">
    <source>
        <dbReference type="Proteomes" id="UP000249922"/>
    </source>
</evidence>